<reference evidence="12 13" key="1">
    <citation type="journal article" date="2011" name="Cell">
        <title>The monarch butterfly genome yields insights into long-distance migration.</title>
        <authorList>
            <person name="Zhan S."/>
            <person name="Merlin C."/>
            <person name="Boore J.L."/>
            <person name="Reppert S.M."/>
        </authorList>
    </citation>
    <scope>NUCLEOTIDE SEQUENCE [LARGE SCALE GENOMIC DNA]</scope>
    <source>
        <strain evidence="12">F-2</strain>
    </source>
</reference>
<dbReference type="FunCoup" id="A0A212FGR0">
    <property type="interactions" value="1411"/>
</dbReference>
<evidence type="ECO:0000256" key="7">
    <source>
        <dbReference type="ARBA" id="ARBA00023128"/>
    </source>
</evidence>
<sequence>MFKLLSRHGRRIGIRNLFCEKQIEVKKARVYYFYSSAGSVRFASTGADVGKTISLESIPEPPPVPDKSVVGDITEAVQSLAANGEPSFASLGLGGWSPVGIVQNCLEYLHVSLDVPWWGAILIGTVVVRTLMFPLVIISQRNTAKMNNNLPEIQLLQMKMSQARQTGNQLESARYAQEMMLFMKEKGLNPLRNMIVPLAQAPLFISFFIGLRGMANCPVESMMSGGMWWFTDLTVPDQFFILPLITSATMWATIELGVDGGRLEASNMQMMRYFLRAIPVIMIPFTINFPGAILVYWCSTNFISLCQVAVLKLPGVREYFKIPKLIKHNAESLPMKKKGFVEGAKESWTNMKISRELADRQRVDEMIFTKAGKGFLESHYEESASMSCEWRRFSCYDLNLGGG</sequence>
<keyword evidence="3 9" id="KW-0812">Transmembrane</keyword>
<dbReference type="CDD" id="cd20069">
    <property type="entry name" value="5TM_Oxa1-like"/>
    <property type="match status" value="1"/>
</dbReference>
<protein>
    <submittedName>
        <fullName evidence="12">Cytochrome oxidase biogenesis protein</fullName>
    </submittedName>
</protein>
<evidence type="ECO:0000256" key="5">
    <source>
        <dbReference type="ARBA" id="ARBA00022946"/>
    </source>
</evidence>
<dbReference type="Pfam" id="PF02096">
    <property type="entry name" value="60KD_IMP"/>
    <property type="match status" value="1"/>
</dbReference>
<organism evidence="12 13">
    <name type="scientific">Danaus plexippus plexippus</name>
    <dbReference type="NCBI Taxonomy" id="278856"/>
    <lineage>
        <taxon>Eukaryota</taxon>
        <taxon>Metazoa</taxon>
        <taxon>Ecdysozoa</taxon>
        <taxon>Arthropoda</taxon>
        <taxon>Hexapoda</taxon>
        <taxon>Insecta</taxon>
        <taxon>Pterygota</taxon>
        <taxon>Neoptera</taxon>
        <taxon>Endopterygota</taxon>
        <taxon>Lepidoptera</taxon>
        <taxon>Glossata</taxon>
        <taxon>Ditrysia</taxon>
        <taxon>Papilionoidea</taxon>
        <taxon>Nymphalidae</taxon>
        <taxon>Danainae</taxon>
        <taxon>Danaini</taxon>
        <taxon>Danaina</taxon>
        <taxon>Danaus</taxon>
        <taxon>Danaus</taxon>
    </lineage>
</organism>
<evidence type="ECO:0000259" key="11">
    <source>
        <dbReference type="Pfam" id="PF02096"/>
    </source>
</evidence>
<keyword evidence="7" id="KW-0496">Mitochondrion</keyword>
<feature type="transmembrane region" description="Helical" evidence="10">
    <location>
        <begin position="235"/>
        <end position="254"/>
    </location>
</feature>
<evidence type="ECO:0000256" key="2">
    <source>
        <dbReference type="ARBA" id="ARBA00009877"/>
    </source>
</evidence>
<feature type="domain" description="Membrane insertase YidC/Oxa/ALB C-terminal" evidence="11">
    <location>
        <begin position="117"/>
        <end position="311"/>
    </location>
</feature>
<dbReference type="AlphaFoldDB" id="A0A212FGR0"/>
<dbReference type="InParanoid" id="A0A212FGR0"/>
<dbReference type="InterPro" id="IPR001708">
    <property type="entry name" value="YidC/ALB3/OXA1/COX18"/>
</dbReference>
<dbReference type="GO" id="GO:0005743">
    <property type="term" value="C:mitochondrial inner membrane"/>
    <property type="evidence" value="ECO:0007669"/>
    <property type="project" value="UniProtKB-SubCell"/>
</dbReference>
<evidence type="ECO:0000256" key="10">
    <source>
        <dbReference type="SAM" id="Phobius"/>
    </source>
</evidence>
<dbReference type="STRING" id="278856.A0A212FGR0"/>
<evidence type="ECO:0000256" key="3">
    <source>
        <dbReference type="ARBA" id="ARBA00022692"/>
    </source>
</evidence>
<dbReference type="EMBL" id="AGBW02008606">
    <property type="protein sequence ID" value="OWR52925.1"/>
    <property type="molecule type" value="Genomic_DNA"/>
</dbReference>
<comment type="similarity">
    <text evidence="2 9">Belongs to the OXA1/ALB3/YidC family.</text>
</comment>
<dbReference type="PANTHER" id="PTHR12428">
    <property type="entry name" value="OXA1"/>
    <property type="match status" value="1"/>
</dbReference>
<dbReference type="Proteomes" id="UP000007151">
    <property type="component" value="Unassembled WGS sequence"/>
</dbReference>
<dbReference type="PANTHER" id="PTHR12428:SF66">
    <property type="entry name" value="MITOCHONDRIAL INNER MEMBRANE PROTEIN OXA1L"/>
    <property type="match status" value="1"/>
</dbReference>
<dbReference type="eggNOG" id="KOG1239">
    <property type="taxonomic scope" value="Eukaryota"/>
</dbReference>
<keyword evidence="5" id="KW-0809">Transit peptide</keyword>
<dbReference type="GO" id="GO:0032977">
    <property type="term" value="F:membrane insertase activity"/>
    <property type="evidence" value="ECO:0007669"/>
    <property type="project" value="InterPro"/>
</dbReference>
<keyword evidence="13" id="KW-1185">Reference proteome</keyword>
<comment type="subcellular location">
    <subcellularLocation>
        <location evidence="9">Membrane</location>
        <topology evidence="9">Multi-pass membrane protein</topology>
    </subcellularLocation>
    <subcellularLocation>
        <location evidence="1">Mitochondrion inner membrane</location>
        <topology evidence="1">Multi-pass membrane protein</topology>
    </subcellularLocation>
</comment>
<gene>
    <name evidence="12" type="ORF">KGM_202142</name>
</gene>
<dbReference type="KEGG" id="dpl:KGM_202142"/>
<evidence type="ECO:0000313" key="12">
    <source>
        <dbReference type="EMBL" id="OWR52925.1"/>
    </source>
</evidence>
<evidence type="ECO:0000256" key="6">
    <source>
        <dbReference type="ARBA" id="ARBA00022989"/>
    </source>
</evidence>
<dbReference type="NCBIfam" id="TIGR03592">
    <property type="entry name" value="yidC_oxa1_cterm"/>
    <property type="match status" value="1"/>
</dbReference>
<name>A0A212FGR0_DANPL</name>
<keyword evidence="6 10" id="KW-1133">Transmembrane helix</keyword>
<keyword evidence="8 10" id="KW-0472">Membrane</keyword>
<evidence type="ECO:0000256" key="4">
    <source>
        <dbReference type="ARBA" id="ARBA00022792"/>
    </source>
</evidence>
<feature type="transmembrane region" description="Helical" evidence="10">
    <location>
        <begin position="117"/>
        <end position="138"/>
    </location>
</feature>
<evidence type="ECO:0000256" key="8">
    <source>
        <dbReference type="ARBA" id="ARBA00023136"/>
    </source>
</evidence>
<proteinExistence type="inferred from homology"/>
<evidence type="ECO:0000256" key="1">
    <source>
        <dbReference type="ARBA" id="ARBA00004448"/>
    </source>
</evidence>
<feature type="transmembrane region" description="Helical" evidence="10">
    <location>
        <begin position="194"/>
        <end position="215"/>
    </location>
</feature>
<evidence type="ECO:0000313" key="13">
    <source>
        <dbReference type="Proteomes" id="UP000007151"/>
    </source>
</evidence>
<dbReference type="GO" id="GO:0032979">
    <property type="term" value="P:protein insertion into mitochondrial inner membrane from matrix"/>
    <property type="evidence" value="ECO:0007669"/>
    <property type="project" value="TreeGrafter"/>
</dbReference>
<comment type="caution">
    <text evidence="12">The sequence shown here is derived from an EMBL/GenBank/DDBJ whole genome shotgun (WGS) entry which is preliminary data.</text>
</comment>
<dbReference type="InterPro" id="IPR028055">
    <property type="entry name" value="YidC/Oxa/ALB_C"/>
</dbReference>
<accession>A0A212FGR0</accession>
<evidence type="ECO:0000256" key="9">
    <source>
        <dbReference type="RuleBase" id="RU003945"/>
    </source>
</evidence>
<feature type="transmembrane region" description="Helical" evidence="10">
    <location>
        <begin position="274"/>
        <end position="297"/>
    </location>
</feature>
<keyword evidence="4" id="KW-0999">Mitochondrion inner membrane</keyword>